<dbReference type="SUPFAM" id="SSF56935">
    <property type="entry name" value="Porins"/>
    <property type="match status" value="1"/>
</dbReference>
<accession>Q1MZ94</accession>
<evidence type="ECO:0000256" key="9">
    <source>
        <dbReference type="RuleBase" id="RU003357"/>
    </source>
</evidence>
<feature type="domain" description="TonB-dependent receptor plug" evidence="12">
    <location>
        <begin position="40"/>
        <end position="149"/>
    </location>
</feature>
<dbReference type="Gene3D" id="2.40.170.20">
    <property type="entry name" value="TonB-dependent receptor, beta-barrel domain"/>
    <property type="match status" value="1"/>
</dbReference>
<dbReference type="Pfam" id="PF07715">
    <property type="entry name" value="Plug"/>
    <property type="match status" value="1"/>
</dbReference>
<keyword evidence="4 8" id="KW-0812">Transmembrane</keyword>
<evidence type="ECO:0000259" key="11">
    <source>
        <dbReference type="Pfam" id="PF00593"/>
    </source>
</evidence>
<evidence type="ECO:0000256" key="10">
    <source>
        <dbReference type="SAM" id="SignalP"/>
    </source>
</evidence>
<evidence type="ECO:0000256" key="1">
    <source>
        <dbReference type="ARBA" id="ARBA00004571"/>
    </source>
</evidence>
<evidence type="ECO:0000313" key="13">
    <source>
        <dbReference type="EMBL" id="EAT11239.1"/>
    </source>
</evidence>
<feature type="signal peptide" evidence="10">
    <location>
        <begin position="1"/>
        <end position="18"/>
    </location>
</feature>
<dbReference type="EMBL" id="AAQH01000020">
    <property type="protein sequence ID" value="EAT11239.1"/>
    <property type="molecule type" value="Genomic_DNA"/>
</dbReference>
<keyword evidence="3 8" id="KW-1134">Transmembrane beta strand</keyword>
<comment type="subcellular location">
    <subcellularLocation>
        <location evidence="1 8">Cell outer membrane</location>
        <topology evidence="1 8">Multi-pass membrane protein</topology>
    </subcellularLocation>
</comment>
<dbReference type="InterPro" id="IPR000531">
    <property type="entry name" value="Beta-barrel_TonB"/>
</dbReference>
<keyword evidence="7 8" id="KW-0998">Cell outer membrane</keyword>
<dbReference type="GO" id="GO:0009279">
    <property type="term" value="C:cell outer membrane"/>
    <property type="evidence" value="ECO:0007669"/>
    <property type="project" value="UniProtKB-SubCell"/>
</dbReference>
<dbReference type="PANTHER" id="PTHR30442:SF0">
    <property type="entry name" value="FE(3+) DICITRATE TRANSPORT PROTEIN FECA"/>
    <property type="match status" value="1"/>
</dbReference>
<dbReference type="Gene3D" id="2.170.130.10">
    <property type="entry name" value="TonB-dependent receptor, plug domain"/>
    <property type="match status" value="1"/>
</dbReference>
<dbReference type="RefSeq" id="WP_007019206.1">
    <property type="nucleotide sequence ID" value="NZ_CH724122.1"/>
</dbReference>
<sequence>MRKSVLLALLPVTLPLSAWGNQDDVQLEQVYITGGADSIKTQPGSATLVDESDLETYEYTDIHRVLNQVPGVNIQEEDGYGLRPNIGMRGSSPERSKKVTVMEDGVLSGPAPYSAPAAYYFPNVSRMSAVEVFKGPSAIQYGPATVAGAINLVSRAVPYTEQGEVDLQLGSYEFHRVNAYYGGREGKFGYLLEGLSMGTTGFKDLDGGGDTGFTRNDFTFKTTYDVNGPLNQKLTLKLGYATEDSDETYVGLTRDDFEADPYRRYTASELDNMQWDHQTIHLKHSFEPTATSEVVTDVYRLTYSRDWFKLNSFGGGNTATIEDVLKNPTQGSNGALYNILTGLEQSVSDTDQLLIGNNGRDYVSQGIQTRLNLFTNLFGLAHEWEFGLRVHQDEIERNHTQRAYDMTATGLQVDESSQLETSKLNTGKATAIALYAQDSITIGQSTVTLGLRSETIDTSLEDHLTNTKNEATEQVLLPGAGIFTRINDDFGVLAGVYKGYVATSPGQDGDIDPEESINYEFGFRTLGDQQIEAIGFINDYSNLKGTCSFNNGCTTSNLDNEFNGGEVLVYGLEASWKEQWQVAALSVPVSAVYTFTQTEFQNSFVDSAGIFTDVGANVVEGDELPYVPEHRLNLQAGIDAGKWGVNLSLLYQSDMRAAAGQNEIEEADLIDAYTVVDLATYYRLAADWQIYGNIDNLLDKDYVVAAQPMGYRPGKPQAIHVGAKFSF</sequence>
<dbReference type="HOGENOM" id="CLU_008287_17_0_6"/>
<name>Q1MZ94_9GAMM</name>
<comment type="caution">
    <text evidence="13">The sequence shown here is derived from an EMBL/GenBank/DDBJ whole genome shotgun (WGS) entry which is preliminary data.</text>
</comment>
<evidence type="ECO:0000256" key="5">
    <source>
        <dbReference type="ARBA" id="ARBA00023077"/>
    </source>
</evidence>
<dbReference type="PROSITE" id="PS52016">
    <property type="entry name" value="TONB_DEPENDENT_REC_3"/>
    <property type="match status" value="1"/>
</dbReference>
<evidence type="ECO:0000256" key="2">
    <source>
        <dbReference type="ARBA" id="ARBA00022448"/>
    </source>
</evidence>
<keyword evidence="13" id="KW-0675">Receptor</keyword>
<dbReference type="InterPro" id="IPR039426">
    <property type="entry name" value="TonB-dep_rcpt-like"/>
</dbReference>
<evidence type="ECO:0000256" key="3">
    <source>
        <dbReference type="ARBA" id="ARBA00022452"/>
    </source>
</evidence>
<dbReference type="GO" id="GO:0033214">
    <property type="term" value="P:siderophore-iron import into cell"/>
    <property type="evidence" value="ECO:0007669"/>
    <property type="project" value="TreeGrafter"/>
</dbReference>
<evidence type="ECO:0000256" key="4">
    <source>
        <dbReference type="ARBA" id="ARBA00022692"/>
    </source>
</evidence>
<keyword evidence="14" id="KW-1185">Reference proteome</keyword>
<dbReference type="AlphaFoldDB" id="Q1MZ94"/>
<dbReference type="InterPro" id="IPR012910">
    <property type="entry name" value="Plug_dom"/>
</dbReference>
<evidence type="ECO:0000256" key="6">
    <source>
        <dbReference type="ARBA" id="ARBA00023136"/>
    </source>
</evidence>
<dbReference type="Pfam" id="PF00593">
    <property type="entry name" value="TonB_dep_Rec_b-barrel"/>
    <property type="match status" value="1"/>
</dbReference>
<dbReference type="InterPro" id="IPR037066">
    <property type="entry name" value="Plug_dom_sf"/>
</dbReference>
<evidence type="ECO:0000313" key="14">
    <source>
        <dbReference type="Proteomes" id="UP000004263"/>
    </source>
</evidence>
<feature type="domain" description="TonB-dependent receptor-like beta-barrel" evidence="11">
    <location>
        <begin position="258"/>
        <end position="697"/>
    </location>
</feature>
<keyword evidence="6 8" id="KW-0472">Membrane</keyword>
<dbReference type="InterPro" id="IPR036942">
    <property type="entry name" value="Beta-barrel_TonB_sf"/>
</dbReference>
<protein>
    <submittedName>
        <fullName evidence="13">Putative TonB-dependent receptor protein</fullName>
    </submittedName>
</protein>
<keyword evidence="5 9" id="KW-0798">TonB box</keyword>
<reference evidence="13 14" key="1">
    <citation type="submission" date="2006-03" db="EMBL/GenBank/DDBJ databases">
        <authorList>
            <person name="Pinhassi J."/>
            <person name="Pedros-Alio C."/>
            <person name="Ferriera S."/>
            <person name="Johnson J."/>
            <person name="Kravitz S."/>
            <person name="Halpern A."/>
            <person name="Remington K."/>
            <person name="Beeson K."/>
            <person name="Tran B."/>
            <person name="Rogers Y.-H."/>
            <person name="Friedman R."/>
            <person name="Venter J.C."/>
        </authorList>
    </citation>
    <scope>NUCLEOTIDE SEQUENCE [LARGE SCALE GENOMIC DNA]</scope>
    <source>
        <strain evidence="13 14">RED65</strain>
    </source>
</reference>
<dbReference type="Proteomes" id="UP000004263">
    <property type="component" value="Unassembled WGS sequence"/>
</dbReference>
<organism evidence="13 14">
    <name type="scientific">Bermanella marisrubri</name>
    <dbReference type="NCBI Taxonomy" id="207949"/>
    <lineage>
        <taxon>Bacteria</taxon>
        <taxon>Pseudomonadati</taxon>
        <taxon>Pseudomonadota</taxon>
        <taxon>Gammaproteobacteria</taxon>
        <taxon>Oceanospirillales</taxon>
        <taxon>Oceanospirillaceae</taxon>
        <taxon>Bermanella</taxon>
    </lineage>
</organism>
<comment type="similarity">
    <text evidence="8 9">Belongs to the TonB-dependent receptor family.</text>
</comment>
<dbReference type="OrthoDB" id="9760494at2"/>
<feature type="chain" id="PRO_5004194455" evidence="10">
    <location>
        <begin position="19"/>
        <end position="727"/>
    </location>
</feature>
<evidence type="ECO:0000256" key="7">
    <source>
        <dbReference type="ARBA" id="ARBA00023237"/>
    </source>
</evidence>
<gene>
    <name evidence="13" type="ORF">RED65_08284</name>
</gene>
<keyword evidence="2 8" id="KW-0813">Transport</keyword>
<evidence type="ECO:0000259" key="12">
    <source>
        <dbReference type="Pfam" id="PF07715"/>
    </source>
</evidence>
<dbReference type="STRING" id="207949.RED65_08284"/>
<keyword evidence="10" id="KW-0732">Signal</keyword>
<dbReference type="PANTHER" id="PTHR30442">
    <property type="entry name" value="IRON III DICITRATE TRANSPORT PROTEIN FECA"/>
    <property type="match status" value="1"/>
</dbReference>
<evidence type="ECO:0000256" key="8">
    <source>
        <dbReference type="PROSITE-ProRule" id="PRU01360"/>
    </source>
</evidence>
<proteinExistence type="inferred from homology"/>